<dbReference type="EMBL" id="QZKU01000076">
    <property type="protein sequence ID" value="RJP20548.1"/>
    <property type="molecule type" value="Genomic_DNA"/>
</dbReference>
<gene>
    <name evidence="2" type="ORF">C4520_11320</name>
</gene>
<dbReference type="Pfam" id="PF13692">
    <property type="entry name" value="Glyco_trans_1_4"/>
    <property type="match status" value="1"/>
</dbReference>
<dbReference type="InterPro" id="IPR013216">
    <property type="entry name" value="Methyltransf_11"/>
</dbReference>
<dbReference type="Proteomes" id="UP000265882">
    <property type="component" value="Unassembled WGS sequence"/>
</dbReference>
<dbReference type="GO" id="GO:0008757">
    <property type="term" value="F:S-adenosylmethionine-dependent methyltransferase activity"/>
    <property type="evidence" value="ECO:0007669"/>
    <property type="project" value="InterPro"/>
</dbReference>
<organism evidence="2 3">
    <name type="scientific">Abyssobacteria bacterium (strain SURF_5)</name>
    <dbReference type="NCBI Taxonomy" id="2093360"/>
    <lineage>
        <taxon>Bacteria</taxon>
        <taxon>Pseudomonadati</taxon>
        <taxon>Candidatus Hydrogenedentota</taxon>
        <taxon>Candidatus Abyssobacteria</taxon>
    </lineage>
</organism>
<dbReference type="SUPFAM" id="SSF53335">
    <property type="entry name" value="S-adenosyl-L-methionine-dependent methyltransferases"/>
    <property type="match status" value="1"/>
</dbReference>
<dbReference type="AlphaFoldDB" id="A0A3A4NIG0"/>
<dbReference type="Gene3D" id="3.40.50.2000">
    <property type="entry name" value="Glycogen Phosphorylase B"/>
    <property type="match status" value="1"/>
</dbReference>
<evidence type="ECO:0000313" key="2">
    <source>
        <dbReference type="EMBL" id="RJP20548.1"/>
    </source>
</evidence>
<comment type="caution">
    <text evidence="2">The sequence shown here is derived from an EMBL/GenBank/DDBJ whole genome shotgun (WGS) entry which is preliminary data.</text>
</comment>
<evidence type="ECO:0000259" key="1">
    <source>
        <dbReference type="Pfam" id="PF08241"/>
    </source>
</evidence>
<dbReference type="CDD" id="cd03801">
    <property type="entry name" value="GT4_PimA-like"/>
    <property type="match status" value="1"/>
</dbReference>
<dbReference type="GO" id="GO:0016757">
    <property type="term" value="F:glycosyltransferase activity"/>
    <property type="evidence" value="ECO:0007669"/>
    <property type="project" value="TreeGrafter"/>
</dbReference>
<protein>
    <submittedName>
        <fullName evidence="2">Glycosyltransferase</fullName>
    </submittedName>
</protein>
<dbReference type="InterPro" id="IPR029063">
    <property type="entry name" value="SAM-dependent_MTases_sf"/>
</dbReference>
<evidence type="ECO:0000313" key="3">
    <source>
        <dbReference type="Proteomes" id="UP000265882"/>
    </source>
</evidence>
<accession>A0A3A4NIG0</accession>
<dbReference type="SUPFAM" id="SSF53756">
    <property type="entry name" value="UDP-Glycosyltransferase/glycogen phosphorylase"/>
    <property type="match status" value="1"/>
</dbReference>
<reference evidence="2 3" key="1">
    <citation type="journal article" date="2017" name="ISME J.">
        <title>Energy and carbon metabolisms in a deep terrestrial subsurface fluid microbial community.</title>
        <authorList>
            <person name="Momper L."/>
            <person name="Jungbluth S.P."/>
            <person name="Lee M.D."/>
            <person name="Amend J.P."/>
        </authorList>
    </citation>
    <scope>NUCLEOTIDE SEQUENCE [LARGE SCALE GENOMIC DNA]</scope>
    <source>
        <strain evidence="2">SURF_5</strain>
    </source>
</reference>
<dbReference type="Gene3D" id="3.40.50.150">
    <property type="entry name" value="Vaccinia Virus protein VP39"/>
    <property type="match status" value="1"/>
</dbReference>
<name>A0A3A4NIG0_ABYX5</name>
<sequence>MQDGIGSRNASNFRKAAAREKILIISPQAPEFDKQAGWARLHRMVEILARHYEVFFLAENFHELYSRWRKDKYTRSLTEAGAKLFLHDYDLRQILRNHRFKLAILEFFDTVERNLRVIREVQPFLNVVYDAVDVGFLREQTWADLAGTQEARTRALQTKEAELAVCRSVEAVFTVTPLDRDVLLNEESELSIEVIPTIHTVECQHDGEMRPDKSTLLFVGGFKHLPNVDAVKYFCSEILPLVVRKRPALKVLIAGASPPEDVAALASKNVKILGHVPDLKHLLRSSDISIAPLRFGAGMKGKIGEALAYGLPVVTTSIGVQGLALRNGEDIFIADSPQEFAQCIDTLLSDAELRERLRQNGIAFIKRTCIPAVVEDKLIRFIEERTGELRSKRQCNLEKERLDLNFDVFQRHQLAADLINRTRADDQEFTILDIGGHGILQQFLIQDFVVTVDNERYRLIEDFVFGNGMRLPFKGKAFDYAVSFDVLEHIPSERREAFLNEMERVSRDGIILAAPFEAPLISEAENFVNEFYKGLHGNENPWLIEHIANRLPSLEQARSRLEALGFHVSVLPNGYLPRWVTMMGLTVFLERFPAGTDILKRLNRLYNSSCYAADNREPCYRRIVVATRQDLSLNPSDIYAEFEPQSAEDFTRVFEALAQLKMLDSLEKTSAELSAVRQELRDVALVKGLARFPLRVYRKLKREIFRR</sequence>
<dbReference type="PANTHER" id="PTHR12526">
    <property type="entry name" value="GLYCOSYLTRANSFERASE"/>
    <property type="match status" value="1"/>
</dbReference>
<keyword evidence="2" id="KW-0808">Transferase</keyword>
<feature type="domain" description="Methyltransferase type 11" evidence="1">
    <location>
        <begin position="461"/>
        <end position="509"/>
    </location>
</feature>
<dbReference type="PANTHER" id="PTHR12526:SF600">
    <property type="entry name" value="GLYCOSYL TRANSFERASE GROUP 1"/>
    <property type="match status" value="1"/>
</dbReference>
<dbReference type="Pfam" id="PF08241">
    <property type="entry name" value="Methyltransf_11"/>
    <property type="match status" value="1"/>
</dbReference>
<proteinExistence type="predicted"/>